<sequence length="143" mass="15703">MVRWEELTPTRRVAQKTQLARTYVTGSDAPQVATYVEVGSPSTHAQTAAETLPNSDQLQVLAQSSPTERTNPNTRQISQHSPTLPTLARTPFPATSALSRPAQFFTAWPLAESSEPMPATQQIHSSEHLYRTGQITRALSDGY</sequence>
<dbReference type="AlphaFoldDB" id="A0A8D8BIA2"/>
<feature type="region of interest" description="Disordered" evidence="1">
    <location>
        <begin position="40"/>
        <end position="86"/>
    </location>
</feature>
<dbReference type="EMBL" id="HBUE01074782">
    <property type="protein sequence ID" value="CAG6474469.1"/>
    <property type="molecule type" value="Transcribed_RNA"/>
</dbReference>
<evidence type="ECO:0000313" key="2">
    <source>
        <dbReference type="EMBL" id="CAG6474469.1"/>
    </source>
</evidence>
<name>A0A8D8BIA2_CULPI</name>
<evidence type="ECO:0000256" key="1">
    <source>
        <dbReference type="SAM" id="MobiDB-lite"/>
    </source>
</evidence>
<reference evidence="2" key="1">
    <citation type="submission" date="2021-05" db="EMBL/GenBank/DDBJ databases">
        <authorList>
            <person name="Alioto T."/>
            <person name="Alioto T."/>
            <person name="Gomez Garrido J."/>
        </authorList>
    </citation>
    <scope>NUCLEOTIDE SEQUENCE</scope>
</reference>
<accession>A0A8D8BIA2</accession>
<protein>
    <submittedName>
        <fullName evidence="2">(northern house mosquito) hypothetical protein</fullName>
    </submittedName>
</protein>
<feature type="compositionally biased region" description="Polar residues" evidence="1">
    <location>
        <begin position="40"/>
        <end position="84"/>
    </location>
</feature>
<organism evidence="2">
    <name type="scientific">Culex pipiens</name>
    <name type="common">House mosquito</name>
    <dbReference type="NCBI Taxonomy" id="7175"/>
    <lineage>
        <taxon>Eukaryota</taxon>
        <taxon>Metazoa</taxon>
        <taxon>Ecdysozoa</taxon>
        <taxon>Arthropoda</taxon>
        <taxon>Hexapoda</taxon>
        <taxon>Insecta</taxon>
        <taxon>Pterygota</taxon>
        <taxon>Neoptera</taxon>
        <taxon>Endopterygota</taxon>
        <taxon>Diptera</taxon>
        <taxon>Nematocera</taxon>
        <taxon>Culicoidea</taxon>
        <taxon>Culicidae</taxon>
        <taxon>Culicinae</taxon>
        <taxon>Culicini</taxon>
        <taxon>Culex</taxon>
        <taxon>Culex</taxon>
    </lineage>
</organism>
<proteinExistence type="predicted"/>